<dbReference type="SUPFAM" id="SSF48576">
    <property type="entry name" value="Terpenoid synthases"/>
    <property type="match status" value="1"/>
</dbReference>
<dbReference type="SFLD" id="SFLDG01014">
    <property type="entry name" value="Terpene_Cyclase_Like_1_N-term"/>
    <property type="match status" value="1"/>
</dbReference>
<evidence type="ECO:0000259" key="5">
    <source>
        <dbReference type="Pfam" id="PF03936"/>
    </source>
</evidence>
<dbReference type="InterPro" id="IPR036965">
    <property type="entry name" value="Terpene_synth_N_sf"/>
</dbReference>
<dbReference type="Gene3D" id="1.50.10.160">
    <property type="match status" value="1"/>
</dbReference>
<sequence length="855" mass="97151">MEGLRIHLHVFELPFRSSSSKRRESHGLQVAVNSPASSAFLLTRSANFQLKSRLQLRPLSSGAPSSGPSLRAPWRNTSEDGANVERKTFRESIQMLQLKAEVATEEETLLETFRNALKVDHFTVSAYDTAWVAMIPNDNKDGPLYSQSLSWLCRNQRQDGSWADESCVSISDSVLSTLACVVALRTWNTASSCVRNGERFLQDALSEMGEDDLKVISPGLFHALAELLEAALRLGLSLPYSSSTVKHLRSKHGLLIDSLKGNTDMLKLCPRRLLSFPEGLRSVIPWNKCSEIQSAEGDLFLSPAATACLVIETGDISALGYLNRLLKQFGSAVPSMYPKRPHQLLSLLNHLERLNVDRFFHKEIHELLQTLSREWKLEFNDPIEDSKRITTSMKSKLISFRALREHGFTVLPEKSACSKFLSADEILEADSILEIYRASELKFPGDEVLDYAKDRSASCLMALLREAPEHTHSNLIEETKEALDFPSFLKNRPVESMGYIDRFQFTDHKQENYAERSFSRITHAGNPRLLAFAKNNFNTCQAMYQEELQTLSRWEEEHKLNEVPDIRHPLYPAFFAAVDLAAPEFSLARQCWTMNSILTTAVDDVFDRASDPSDLSELRLFVQCLKRWDLSEVDHCSDSLKILARSLLSSVDYLSEEVNKVQGRDLGHFFRRMWLEPAVAMMTEAEWAVSGYTPSLEEYIETRYLSIILGPIVPSSVFFLGDFISDEILESEEYWDLFRTVSTFARLINDSRTHERETKSGFVSAVSLYMRLNPELTTEQSMAIVDGLVKEYASKALSKLLNPNYSCPAVRTGWLSMMRALYMYYKSVDGFSITPEDLKKKMKRFFFQPYPTGRV</sequence>
<dbReference type="InterPro" id="IPR050148">
    <property type="entry name" value="Terpene_synthase-like"/>
</dbReference>
<dbReference type="Gene3D" id="1.10.600.10">
    <property type="entry name" value="Farnesyl Diphosphate Synthase"/>
    <property type="match status" value="1"/>
</dbReference>
<dbReference type="AlphaFoldDB" id="A0ABD3HXP0"/>
<dbReference type="InterPro" id="IPR001906">
    <property type="entry name" value="Terpene_synth_N"/>
</dbReference>
<feature type="domain" description="Terpene synthase N-terminal" evidence="4">
    <location>
        <begin position="286"/>
        <end position="483"/>
    </location>
</feature>
<gene>
    <name evidence="6" type="ORF">R1sor_008720</name>
</gene>
<dbReference type="Proteomes" id="UP001633002">
    <property type="component" value="Unassembled WGS sequence"/>
</dbReference>
<dbReference type="PANTHER" id="PTHR31739">
    <property type="entry name" value="ENT-COPALYL DIPHOSPHATE SYNTHASE, CHLOROPLASTIC"/>
    <property type="match status" value="1"/>
</dbReference>
<accession>A0ABD3HXP0</accession>
<reference evidence="6 7" key="1">
    <citation type="submission" date="2024-09" db="EMBL/GenBank/DDBJ databases">
        <title>Chromosome-scale assembly of Riccia sorocarpa.</title>
        <authorList>
            <person name="Paukszto L."/>
        </authorList>
    </citation>
    <scope>NUCLEOTIDE SEQUENCE [LARGE SCALE GENOMIC DNA]</scope>
    <source>
        <strain evidence="6">LP-2024</strain>
        <tissue evidence="6">Aerial parts of the thallus</tissue>
    </source>
</reference>
<evidence type="ECO:0000313" key="6">
    <source>
        <dbReference type="EMBL" id="KAL3695069.1"/>
    </source>
</evidence>
<evidence type="ECO:0000259" key="4">
    <source>
        <dbReference type="Pfam" id="PF01397"/>
    </source>
</evidence>
<dbReference type="EMBL" id="JBJQOH010000003">
    <property type="protein sequence ID" value="KAL3695069.1"/>
    <property type="molecule type" value="Genomic_DNA"/>
</dbReference>
<organism evidence="6 7">
    <name type="scientific">Riccia sorocarpa</name>
    <dbReference type="NCBI Taxonomy" id="122646"/>
    <lineage>
        <taxon>Eukaryota</taxon>
        <taxon>Viridiplantae</taxon>
        <taxon>Streptophyta</taxon>
        <taxon>Embryophyta</taxon>
        <taxon>Marchantiophyta</taxon>
        <taxon>Marchantiopsida</taxon>
        <taxon>Marchantiidae</taxon>
        <taxon>Marchantiales</taxon>
        <taxon>Ricciaceae</taxon>
        <taxon>Riccia</taxon>
    </lineage>
</organism>
<comment type="cofactor">
    <cofactor evidence="1">
        <name>Mg(2+)</name>
        <dbReference type="ChEBI" id="CHEBI:18420"/>
    </cofactor>
</comment>
<dbReference type="GO" id="GO:0016829">
    <property type="term" value="F:lyase activity"/>
    <property type="evidence" value="ECO:0007669"/>
    <property type="project" value="UniProtKB-ARBA"/>
</dbReference>
<dbReference type="Pfam" id="PF03936">
    <property type="entry name" value="Terpene_synth_C"/>
    <property type="match status" value="1"/>
</dbReference>
<dbReference type="InterPro" id="IPR005630">
    <property type="entry name" value="Terpene_synthase_metal-bd"/>
</dbReference>
<dbReference type="GO" id="GO:0008299">
    <property type="term" value="P:isoprenoid biosynthetic process"/>
    <property type="evidence" value="ECO:0007669"/>
    <property type="project" value="UniProtKB-ARBA"/>
</dbReference>
<dbReference type="InterPro" id="IPR008949">
    <property type="entry name" value="Isoprenoid_synthase_dom_sf"/>
</dbReference>
<dbReference type="InterPro" id="IPR008930">
    <property type="entry name" value="Terpenoid_cyclase/PrenylTrfase"/>
</dbReference>
<evidence type="ECO:0000256" key="3">
    <source>
        <dbReference type="SAM" id="MobiDB-lite"/>
    </source>
</evidence>
<dbReference type="SUPFAM" id="SSF48239">
    <property type="entry name" value="Terpenoid cyclases/Protein prenyltransferases"/>
    <property type="match status" value="2"/>
</dbReference>
<proteinExistence type="predicted"/>
<evidence type="ECO:0000256" key="2">
    <source>
        <dbReference type="ARBA" id="ARBA00022723"/>
    </source>
</evidence>
<dbReference type="Pfam" id="PF01397">
    <property type="entry name" value="Terpene_synth"/>
    <property type="match status" value="1"/>
</dbReference>
<dbReference type="PANTHER" id="PTHR31739:SF25">
    <property type="entry name" value="(E,E)-GERANYLLINALOOL SYNTHASE"/>
    <property type="match status" value="1"/>
</dbReference>
<keyword evidence="7" id="KW-1185">Reference proteome</keyword>
<comment type="caution">
    <text evidence="6">The sequence shown here is derived from an EMBL/GenBank/DDBJ whole genome shotgun (WGS) entry which is preliminary data.</text>
</comment>
<protein>
    <submittedName>
        <fullName evidence="6">Uncharacterized protein</fullName>
    </submittedName>
</protein>
<name>A0ABD3HXP0_9MARC</name>
<feature type="domain" description="Terpene synthase metal-binding" evidence="5">
    <location>
        <begin position="562"/>
        <end position="791"/>
    </location>
</feature>
<dbReference type="GO" id="GO:0046872">
    <property type="term" value="F:metal ion binding"/>
    <property type="evidence" value="ECO:0007669"/>
    <property type="project" value="UniProtKB-KW"/>
</dbReference>
<keyword evidence="2" id="KW-0479">Metal-binding</keyword>
<dbReference type="Gene3D" id="1.50.10.130">
    <property type="entry name" value="Terpene synthase, N-terminal domain"/>
    <property type="match status" value="1"/>
</dbReference>
<feature type="region of interest" description="Disordered" evidence="3">
    <location>
        <begin position="59"/>
        <end position="78"/>
    </location>
</feature>
<evidence type="ECO:0000256" key="1">
    <source>
        <dbReference type="ARBA" id="ARBA00001946"/>
    </source>
</evidence>
<feature type="compositionally biased region" description="Low complexity" evidence="3">
    <location>
        <begin position="59"/>
        <end position="73"/>
    </location>
</feature>
<evidence type="ECO:0000313" key="7">
    <source>
        <dbReference type="Proteomes" id="UP001633002"/>
    </source>
</evidence>